<dbReference type="InterPro" id="IPR013761">
    <property type="entry name" value="SAM/pointed_sf"/>
</dbReference>
<evidence type="ECO:0000256" key="1">
    <source>
        <dbReference type="SAM" id="MobiDB-lite"/>
    </source>
</evidence>
<feature type="domain" description="SAM" evidence="3">
    <location>
        <begin position="170"/>
        <end position="234"/>
    </location>
</feature>
<dbReference type="SUPFAM" id="SSF47769">
    <property type="entry name" value="SAM/Pointed domain"/>
    <property type="match status" value="1"/>
</dbReference>
<comment type="caution">
    <text evidence="4">The sequence shown here is derived from an EMBL/GenBank/DDBJ whole genome shotgun (WGS) entry which is preliminary data.</text>
</comment>
<reference evidence="4" key="1">
    <citation type="submission" date="2021-03" db="EMBL/GenBank/DDBJ databases">
        <authorList>
            <person name="Tagirdzhanova G."/>
        </authorList>
    </citation>
    <scope>NUCLEOTIDE SEQUENCE</scope>
</reference>
<dbReference type="EMBL" id="CAJPDQ010000019">
    <property type="protein sequence ID" value="CAF9923346.1"/>
    <property type="molecule type" value="Genomic_DNA"/>
</dbReference>
<dbReference type="Pfam" id="PF07647">
    <property type="entry name" value="SAM_2"/>
    <property type="match status" value="1"/>
</dbReference>
<evidence type="ECO:0000259" key="3">
    <source>
        <dbReference type="PROSITE" id="PS50105"/>
    </source>
</evidence>
<dbReference type="Gene3D" id="1.10.150.50">
    <property type="entry name" value="Transcription Factor, Ets-1"/>
    <property type="match status" value="1"/>
</dbReference>
<feature type="compositionally biased region" description="Acidic residues" evidence="1">
    <location>
        <begin position="43"/>
        <end position="56"/>
    </location>
</feature>
<feature type="region of interest" description="Disordered" evidence="1">
    <location>
        <begin position="132"/>
        <end position="164"/>
    </location>
</feature>
<evidence type="ECO:0000259" key="2">
    <source>
        <dbReference type="PROSITE" id="PS50003"/>
    </source>
</evidence>
<dbReference type="InterPro" id="IPR001660">
    <property type="entry name" value="SAM"/>
</dbReference>
<feature type="compositionally biased region" description="Basic and acidic residues" evidence="1">
    <location>
        <begin position="57"/>
        <end position="67"/>
    </location>
</feature>
<feature type="compositionally biased region" description="Polar residues" evidence="1">
    <location>
        <begin position="542"/>
        <end position="560"/>
    </location>
</feature>
<dbReference type="Proteomes" id="UP000664169">
    <property type="component" value="Unassembled WGS sequence"/>
</dbReference>
<keyword evidence="5" id="KW-1185">Reference proteome</keyword>
<dbReference type="OrthoDB" id="422827at2759"/>
<dbReference type="PROSITE" id="PS50003">
    <property type="entry name" value="PH_DOMAIN"/>
    <property type="match status" value="1"/>
</dbReference>
<evidence type="ECO:0000313" key="4">
    <source>
        <dbReference type="EMBL" id="CAF9923346.1"/>
    </source>
</evidence>
<dbReference type="Pfam" id="PF00169">
    <property type="entry name" value="PH"/>
    <property type="match status" value="1"/>
</dbReference>
<feature type="compositionally biased region" description="Basic and acidic residues" evidence="1">
    <location>
        <begin position="152"/>
        <end position="161"/>
    </location>
</feature>
<feature type="domain" description="PH" evidence="2">
    <location>
        <begin position="612"/>
        <end position="741"/>
    </location>
</feature>
<dbReference type="CDD" id="cd09535">
    <property type="entry name" value="SAM_BOI-like_fungal"/>
    <property type="match status" value="1"/>
</dbReference>
<dbReference type="SMART" id="SM00454">
    <property type="entry name" value="SAM"/>
    <property type="match status" value="1"/>
</dbReference>
<accession>A0A8H3FLS8</accession>
<sequence>MAYQMGAHHSFAGAMPQKSNTWPLQDSRRYTTEPGMDDRYDTNETDFEEDMSDMEEYSGRRSEDSTGDKSAVTLDSFDELRTPVTNMSEYMTFGLPVEEPKQMKSVEGPVGPHLFRMSQDSARDIDIYLTLSPPASPEQTRPSLQHHHHHHQGPETYREPPRTSVPLRTWNHQQVAEWMFATGFDRSICDTFFINDISGVTLIDLKYEDLKELGITSFGQRHKLWTEIKALKDAKLPLPEEDPFVPTEVPSFEIPEPVERKCESPAEELLSPISPMRRGRRHMEHDLISPAESASIVAIEQLLPKPHSCSKGDACKTRQKYLKKMARIKAEFPHEIQQLEAQKRDNTSSSPVESGLGASIVASVLPSVVASSDVLGNIRPKLRLEEVSLKTVEARDPQESVRQFLNFQHAIPPQEPTTPPYEMFPPLSPPKPAAPHSGLASLPRLQIPAEPAQQFYPPVADRTAVPARHHTPITALNLTQHPKYNSIYRMASPASEMDVPITAFPIGPVQRDFSSSVPPDMRFGGTEAITRSTSRTGHRTPYNFSQPFSPLQRSQSTTGNRPRAGSSFANQMPYLAIHREAEHAPTVLTAPTEFDVDMDDLTPTGTPSPESSAQHAGWMKKRRTKMLRHEWNEHHFRLNGTQLAMHKDETAQEAIESIDVDDYAVAISAANNSKLNAAFKRLHISAGKGKGLDPAAFAFQLTPAADKKGLLHAATGKTHHFAVKTQNERIDWMRELMLARAKKQKDAVCANF</sequence>
<evidence type="ECO:0000313" key="5">
    <source>
        <dbReference type="Proteomes" id="UP000664169"/>
    </source>
</evidence>
<dbReference type="SUPFAM" id="SSF50729">
    <property type="entry name" value="PH domain-like"/>
    <property type="match status" value="1"/>
</dbReference>
<feature type="region of interest" description="Disordered" evidence="1">
    <location>
        <begin position="515"/>
        <end position="566"/>
    </location>
</feature>
<dbReference type="InterPro" id="IPR011993">
    <property type="entry name" value="PH-like_dom_sf"/>
</dbReference>
<name>A0A8H3FLS8_9LECA</name>
<dbReference type="Gene3D" id="2.30.29.30">
    <property type="entry name" value="Pleckstrin-homology domain (PH domain)/Phosphotyrosine-binding domain (PTB)"/>
    <property type="match status" value="1"/>
</dbReference>
<feature type="compositionally biased region" description="Basic and acidic residues" evidence="1">
    <location>
        <begin position="26"/>
        <end position="42"/>
    </location>
</feature>
<dbReference type="SMART" id="SM00233">
    <property type="entry name" value="PH"/>
    <property type="match status" value="1"/>
</dbReference>
<protein>
    <submittedName>
        <fullName evidence="4">Uncharacterized protein</fullName>
    </submittedName>
</protein>
<dbReference type="InterPro" id="IPR001849">
    <property type="entry name" value="PH_domain"/>
</dbReference>
<feature type="region of interest" description="Disordered" evidence="1">
    <location>
        <begin position="1"/>
        <end position="72"/>
    </location>
</feature>
<proteinExistence type="predicted"/>
<dbReference type="PROSITE" id="PS50105">
    <property type="entry name" value="SAM_DOMAIN"/>
    <property type="match status" value="1"/>
</dbReference>
<gene>
    <name evidence="4" type="ORF">GOMPHAMPRED_002815</name>
</gene>
<dbReference type="AlphaFoldDB" id="A0A8H3FLS8"/>
<organism evidence="4 5">
    <name type="scientific">Gomphillus americanus</name>
    <dbReference type="NCBI Taxonomy" id="1940652"/>
    <lineage>
        <taxon>Eukaryota</taxon>
        <taxon>Fungi</taxon>
        <taxon>Dikarya</taxon>
        <taxon>Ascomycota</taxon>
        <taxon>Pezizomycotina</taxon>
        <taxon>Lecanoromycetes</taxon>
        <taxon>OSLEUM clade</taxon>
        <taxon>Ostropomycetidae</taxon>
        <taxon>Ostropales</taxon>
        <taxon>Graphidaceae</taxon>
        <taxon>Gomphilloideae</taxon>
        <taxon>Gomphillus</taxon>
    </lineage>
</organism>